<gene>
    <name evidence="2" type="ORF">GM920_08340</name>
</gene>
<feature type="chain" id="PRO_5045360498" description="TonB-dependent receptor" evidence="1">
    <location>
        <begin position="23"/>
        <end position="874"/>
    </location>
</feature>
<dbReference type="Proteomes" id="UP000636110">
    <property type="component" value="Unassembled WGS sequence"/>
</dbReference>
<organism evidence="2 3">
    <name type="scientific">Pedobacter gandavensis</name>
    <dbReference type="NCBI Taxonomy" id="2679963"/>
    <lineage>
        <taxon>Bacteria</taxon>
        <taxon>Pseudomonadati</taxon>
        <taxon>Bacteroidota</taxon>
        <taxon>Sphingobacteriia</taxon>
        <taxon>Sphingobacteriales</taxon>
        <taxon>Sphingobacteriaceae</taxon>
        <taxon>Pedobacter</taxon>
    </lineage>
</organism>
<evidence type="ECO:0000313" key="2">
    <source>
        <dbReference type="EMBL" id="MBB2148920.1"/>
    </source>
</evidence>
<sequence length="874" mass="100970">MFLKKSLLFLIISFFSMSNVFSQDYIHGKVTDSLRNPIAFANVALMNNGVIMSYTQSNKNGLYTFKKTEENSLRYTHLQFTFVGFEKITLPIIEAQKQYNVVLKSTDHVLKEVIVKSRPAPIQKRGDTTNFDFAFYKAPQDRSVEDVLKKIPGIEVTPAGKISYNGKSITSFFIDGDNLLDDKYALGTKTIPSGMVDTLQVFENHQPIRALSKISPTDHVSLNIILNPKARIKITGLANLGLGTSEHAKEEVNLMSLKKGYKTLNLLKYNSDGYDLSKEITAQNFGEMNNELSRNLNYPLIDLNTIAIPYLNQNKYLFNRAFLSTTNQLFKLKEDIQLKFSGHYFKDSQRSNFSRLNQQIVLTDTIRFFEEQNQRYEPQKLEFRGDLTINKKSGYFNNTLVFKNERSNALALVFINAERVNQQLKTTPYEFYNEAKYIKAIPNNKAIELFSFISKSNNNQHLNLAPAVFNGYVLQQISMPQLFTNNSLALKVSNRNFFQEYKLSHTYDEKEINSAINGNYTDHLGNQLRWKYHRFQFNPSFNYITERIRVSLGLPLNYNNFSYRDDLYARNQSYDQFVFEPKIAVKINQGKENKITAQYQYKNNFADAATQYQGYILLNYRTLNAYNPDFLSQSNTHNFSLGYNFSKSIRLFSINVFGLYSIKENNSISQISFSDFNQTTLQLPLINYNRNLMFNGNTNKYIFDLKTTVKANFTLQQLYSNQVLNNVLLPYRTTVYTFGASTDTKFSDQVYLKYNASYVPTRSKSTAFNSGTQETKFINQAMELVILPVSSVVFKLNLEHQHYKNTNSDASNYLFLDANLSWKFAKAKQELRFSAINLSNVKSYRTNYLSAYTSASSTYQLLGRFFQVNYIFNF</sequence>
<dbReference type="InterPro" id="IPR008969">
    <property type="entry name" value="CarboxyPept-like_regulatory"/>
</dbReference>
<dbReference type="SUPFAM" id="SSF56935">
    <property type="entry name" value="Porins"/>
    <property type="match status" value="1"/>
</dbReference>
<protein>
    <recommendedName>
        <fullName evidence="4">TonB-dependent receptor</fullName>
    </recommendedName>
</protein>
<name>A0ABR6EUH6_9SPHI</name>
<evidence type="ECO:0008006" key="4">
    <source>
        <dbReference type="Google" id="ProtNLM"/>
    </source>
</evidence>
<keyword evidence="3" id="KW-1185">Reference proteome</keyword>
<proteinExistence type="predicted"/>
<reference evidence="2 3" key="1">
    <citation type="submission" date="2019-11" db="EMBL/GenBank/DDBJ databases">
        <title>Description of Pedobacter sp. LMG 31462T.</title>
        <authorList>
            <person name="Carlier A."/>
            <person name="Qi S."/>
            <person name="Vandamme P."/>
        </authorList>
    </citation>
    <scope>NUCLEOTIDE SEQUENCE [LARGE SCALE GENOMIC DNA]</scope>
    <source>
        <strain evidence="2 3">LMG 31462</strain>
    </source>
</reference>
<accession>A0ABR6EUH6</accession>
<feature type="signal peptide" evidence="1">
    <location>
        <begin position="1"/>
        <end position="22"/>
    </location>
</feature>
<evidence type="ECO:0000256" key="1">
    <source>
        <dbReference type="SAM" id="SignalP"/>
    </source>
</evidence>
<evidence type="ECO:0000313" key="3">
    <source>
        <dbReference type="Proteomes" id="UP000636110"/>
    </source>
</evidence>
<dbReference type="SUPFAM" id="SSF49464">
    <property type="entry name" value="Carboxypeptidase regulatory domain-like"/>
    <property type="match status" value="1"/>
</dbReference>
<keyword evidence="1" id="KW-0732">Signal</keyword>
<dbReference type="EMBL" id="WNXC01000002">
    <property type="protein sequence ID" value="MBB2148920.1"/>
    <property type="molecule type" value="Genomic_DNA"/>
</dbReference>
<comment type="caution">
    <text evidence="2">The sequence shown here is derived from an EMBL/GenBank/DDBJ whole genome shotgun (WGS) entry which is preliminary data.</text>
</comment>
<dbReference type="Pfam" id="PF13715">
    <property type="entry name" value="CarbopepD_reg_2"/>
    <property type="match status" value="1"/>
</dbReference>